<evidence type="ECO:0000313" key="1">
    <source>
        <dbReference type="EMBL" id="PIN15474.1"/>
    </source>
</evidence>
<dbReference type="EMBL" id="NKXS01002063">
    <property type="protein sequence ID" value="PIN15474.1"/>
    <property type="molecule type" value="Genomic_DNA"/>
</dbReference>
<protein>
    <submittedName>
        <fullName evidence="1">Uncharacterized protein</fullName>
    </submittedName>
</protein>
<evidence type="ECO:0000313" key="2">
    <source>
        <dbReference type="Proteomes" id="UP000231279"/>
    </source>
</evidence>
<organism evidence="1 2">
    <name type="scientific">Handroanthus impetiginosus</name>
    <dbReference type="NCBI Taxonomy" id="429701"/>
    <lineage>
        <taxon>Eukaryota</taxon>
        <taxon>Viridiplantae</taxon>
        <taxon>Streptophyta</taxon>
        <taxon>Embryophyta</taxon>
        <taxon>Tracheophyta</taxon>
        <taxon>Spermatophyta</taxon>
        <taxon>Magnoliopsida</taxon>
        <taxon>eudicotyledons</taxon>
        <taxon>Gunneridae</taxon>
        <taxon>Pentapetalae</taxon>
        <taxon>asterids</taxon>
        <taxon>lamiids</taxon>
        <taxon>Lamiales</taxon>
        <taxon>Bignoniaceae</taxon>
        <taxon>Crescentiina</taxon>
        <taxon>Tabebuia alliance</taxon>
        <taxon>Handroanthus</taxon>
    </lineage>
</organism>
<dbReference type="Proteomes" id="UP000231279">
    <property type="component" value="Unassembled WGS sequence"/>
</dbReference>
<name>A0A2G9HD92_9LAMI</name>
<proteinExistence type="predicted"/>
<dbReference type="STRING" id="429701.A0A2G9HD92"/>
<gene>
    <name evidence="1" type="ORF">CDL12_11888</name>
</gene>
<keyword evidence="2" id="KW-1185">Reference proteome</keyword>
<sequence length="131" mass="14654">MDPSPKPNASESGHVHCFSNTIVDDPHKMQENMISNPIYPLDNFAWGQFPPIRAPFPGPVSLQDPSVIRSFLANYGQIMNQGFEKEKEMVSVSQETTENSSAMSNVDMGKKVFEELDNPVGTQDLDCIWSY</sequence>
<comment type="caution">
    <text evidence="1">The sequence shown here is derived from an EMBL/GenBank/DDBJ whole genome shotgun (WGS) entry which is preliminary data.</text>
</comment>
<accession>A0A2G9HD92</accession>
<reference evidence="2" key="1">
    <citation type="journal article" date="2018" name="Gigascience">
        <title>Genome assembly of the Pink Ipe (Handroanthus impetiginosus, Bignoniaceae), a highly valued, ecologically keystone Neotropical timber forest tree.</title>
        <authorList>
            <person name="Silva-Junior O.B."/>
            <person name="Grattapaglia D."/>
            <person name="Novaes E."/>
            <person name="Collevatti R.G."/>
        </authorList>
    </citation>
    <scope>NUCLEOTIDE SEQUENCE [LARGE SCALE GENOMIC DNA]</scope>
    <source>
        <strain evidence="2">cv. UFG-1</strain>
    </source>
</reference>
<dbReference type="AlphaFoldDB" id="A0A2G9HD92"/>